<reference evidence="1 2" key="1">
    <citation type="journal article" date="2008" name="Nature">
        <title>The genome of the model beetle and pest Tribolium castaneum.</title>
        <authorList>
            <consortium name="Tribolium Genome Sequencing Consortium"/>
            <person name="Richards S."/>
            <person name="Gibbs R.A."/>
            <person name="Weinstock G.M."/>
            <person name="Brown S.J."/>
            <person name="Denell R."/>
            <person name="Beeman R.W."/>
            <person name="Gibbs R."/>
            <person name="Beeman R.W."/>
            <person name="Brown S.J."/>
            <person name="Bucher G."/>
            <person name="Friedrich M."/>
            <person name="Grimmelikhuijzen C.J."/>
            <person name="Klingler M."/>
            <person name="Lorenzen M."/>
            <person name="Richards S."/>
            <person name="Roth S."/>
            <person name="Schroder R."/>
            <person name="Tautz D."/>
            <person name="Zdobnov E.M."/>
            <person name="Muzny D."/>
            <person name="Gibbs R.A."/>
            <person name="Weinstock G.M."/>
            <person name="Attaway T."/>
            <person name="Bell S."/>
            <person name="Buhay C.J."/>
            <person name="Chandrabose M.N."/>
            <person name="Chavez D."/>
            <person name="Clerk-Blankenburg K.P."/>
            <person name="Cree A."/>
            <person name="Dao M."/>
            <person name="Davis C."/>
            <person name="Chacko J."/>
            <person name="Dinh H."/>
            <person name="Dugan-Rocha S."/>
            <person name="Fowler G."/>
            <person name="Garner T.T."/>
            <person name="Garnes J."/>
            <person name="Gnirke A."/>
            <person name="Hawes A."/>
            <person name="Hernandez J."/>
            <person name="Hines S."/>
            <person name="Holder M."/>
            <person name="Hume J."/>
            <person name="Jhangiani S.N."/>
            <person name="Joshi V."/>
            <person name="Khan Z.M."/>
            <person name="Jackson L."/>
            <person name="Kovar C."/>
            <person name="Kowis A."/>
            <person name="Lee S."/>
            <person name="Lewis L.R."/>
            <person name="Margolis J."/>
            <person name="Morgan M."/>
            <person name="Nazareth L.V."/>
            <person name="Nguyen N."/>
            <person name="Okwuonu G."/>
            <person name="Parker D."/>
            <person name="Richards S."/>
            <person name="Ruiz S.J."/>
            <person name="Santibanez J."/>
            <person name="Savard J."/>
            <person name="Scherer S.E."/>
            <person name="Schneider B."/>
            <person name="Sodergren E."/>
            <person name="Tautz D."/>
            <person name="Vattahil S."/>
            <person name="Villasana D."/>
            <person name="White C.S."/>
            <person name="Wright R."/>
            <person name="Park Y."/>
            <person name="Beeman R.W."/>
            <person name="Lord J."/>
            <person name="Oppert B."/>
            <person name="Lorenzen M."/>
            <person name="Brown S."/>
            <person name="Wang L."/>
            <person name="Savard J."/>
            <person name="Tautz D."/>
            <person name="Richards S."/>
            <person name="Weinstock G."/>
            <person name="Gibbs R.A."/>
            <person name="Liu Y."/>
            <person name="Worley K."/>
            <person name="Weinstock G."/>
            <person name="Elsik C.G."/>
            <person name="Reese J.T."/>
            <person name="Elhaik E."/>
            <person name="Landan G."/>
            <person name="Graur D."/>
            <person name="Arensburger P."/>
            <person name="Atkinson P."/>
            <person name="Beeman R.W."/>
            <person name="Beidler J."/>
            <person name="Brown S.J."/>
            <person name="Demuth J.P."/>
            <person name="Drury D.W."/>
            <person name="Du Y.Z."/>
            <person name="Fujiwara H."/>
            <person name="Lorenzen M."/>
            <person name="Maselli V."/>
            <person name="Osanai M."/>
            <person name="Park Y."/>
            <person name="Robertson H.M."/>
            <person name="Tu Z."/>
            <person name="Wang J.J."/>
            <person name="Wang S."/>
            <person name="Richards S."/>
            <person name="Song H."/>
            <person name="Zhang L."/>
            <person name="Sodergren E."/>
            <person name="Werner D."/>
            <person name="Stanke M."/>
            <person name="Morgenstern B."/>
            <person name="Solovyev V."/>
            <person name="Kosarev P."/>
            <person name="Brown G."/>
            <person name="Chen H.C."/>
            <person name="Ermolaeva O."/>
            <person name="Hlavina W."/>
            <person name="Kapustin Y."/>
            <person name="Kiryutin B."/>
            <person name="Kitts P."/>
            <person name="Maglott D."/>
            <person name="Pruitt K."/>
            <person name="Sapojnikov V."/>
            <person name="Souvorov A."/>
            <person name="Mackey A.J."/>
            <person name="Waterhouse R.M."/>
            <person name="Wyder S."/>
            <person name="Zdobnov E.M."/>
            <person name="Zdobnov E.M."/>
            <person name="Wyder S."/>
            <person name="Kriventseva E.V."/>
            <person name="Kadowaki T."/>
            <person name="Bork P."/>
            <person name="Aranda M."/>
            <person name="Bao R."/>
            <person name="Beermann A."/>
            <person name="Berns N."/>
            <person name="Bolognesi R."/>
            <person name="Bonneton F."/>
            <person name="Bopp D."/>
            <person name="Brown S.J."/>
            <person name="Bucher G."/>
            <person name="Butts T."/>
            <person name="Chaumot A."/>
            <person name="Denell R.E."/>
            <person name="Ferrier D.E."/>
            <person name="Friedrich M."/>
            <person name="Gordon C.M."/>
            <person name="Jindra M."/>
            <person name="Klingler M."/>
            <person name="Lan Q."/>
            <person name="Lattorff H.M."/>
            <person name="Laudet V."/>
            <person name="von Levetsow C."/>
            <person name="Liu Z."/>
            <person name="Lutz R."/>
            <person name="Lynch J.A."/>
            <person name="da Fonseca R.N."/>
            <person name="Posnien N."/>
            <person name="Reuter R."/>
            <person name="Roth S."/>
            <person name="Savard J."/>
            <person name="Schinko J.B."/>
            <person name="Schmitt C."/>
            <person name="Schoppmeier M."/>
            <person name="Schroder R."/>
            <person name="Shippy T.D."/>
            <person name="Simonnet F."/>
            <person name="Marques-Souza H."/>
            <person name="Tautz D."/>
            <person name="Tomoyasu Y."/>
            <person name="Trauner J."/>
            <person name="Van der Zee M."/>
            <person name="Vervoort M."/>
            <person name="Wittkopp N."/>
            <person name="Wimmer E.A."/>
            <person name="Yang X."/>
            <person name="Jones A.K."/>
            <person name="Sattelle D.B."/>
            <person name="Ebert P.R."/>
            <person name="Nelson D."/>
            <person name="Scott J.G."/>
            <person name="Beeman R.W."/>
            <person name="Muthukrishnan S."/>
            <person name="Kramer K.J."/>
            <person name="Arakane Y."/>
            <person name="Beeman R.W."/>
            <person name="Zhu Q."/>
            <person name="Hogenkamp D."/>
            <person name="Dixit R."/>
            <person name="Oppert B."/>
            <person name="Jiang H."/>
            <person name="Zou Z."/>
            <person name="Marshall J."/>
            <person name="Elpidina E."/>
            <person name="Vinokurov K."/>
            <person name="Oppert C."/>
            <person name="Zou Z."/>
            <person name="Evans J."/>
            <person name="Lu Z."/>
            <person name="Zhao P."/>
            <person name="Sumathipala N."/>
            <person name="Altincicek B."/>
            <person name="Vilcinskas A."/>
            <person name="Williams M."/>
            <person name="Hultmark D."/>
            <person name="Hetru C."/>
            <person name="Jiang H."/>
            <person name="Grimmelikhuijzen C.J."/>
            <person name="Hauser F."/>
            <person name="Cazzamali G."/>
            <person name="Williamson M."/>
            <person name="Park Y."/>
            <person name="Li B."/>
            <person name="Tanaka Y."/>
            <person name="Predel R."/>
            <person name="Neupert S."/>
            <person name="Schachtner J."/>
            <person name="Verleyen P."/>
            <person name="Raible F."/>
            <person name="Bork P."/>
            <person name="Friedrich M."/>
            <person name="Walden K.K."/>
            <person name="Robertson H.M."/>
            <person name="Angeli S."/>
            <person name="Foret S."/>
            <person name="Bucher G."/>
            <person name="Schuetz S."/>
            <person name="Maleszka R."/>
            <person name="Wimmer E.A."/>
            <person name="Beeman R.W."/>
            <person name="Lorenzen M."/>
            <person name="Tomoyasu Y."/>
            <person name="Miller S.C."/>
            <person name="Grossmann D."/>
            <person name="Bucher G."/>
        </authorList>
    </citation>
    <scope>NUCLEOTIDE SEQUENCE [LARGE SCALE GENOMIC DNA]</scope>
    <source>
        <strain evidence="1 2">Georgia GA2</strain>
    </source>
</reference>
<sequence>MQDVQEETLLGRTQNYVLTEVTNKTLKFCTMRKNDPYKPLYISEKTLENLIKAEFLQT</sequence>
<dbReference type="AlphaFoldDB" id="A0A139W8Y7"/>
<dbReference type="EMBL" id="KQ972864">
    <property type="protein sequence ID" value="KXZ75750.1"/>
    <property type="molecule type" value="Genomic_DNA"/>
</dbReference>
<gene>
    <name evidence="1" type="primary">AUGUSTUS-3.0.2_31734</name>
    <name evidence="1" type="ORF">TcasGA2_TC031734</name>
</gene>
<organism evidence="1 2">
    <name type="scientific">Tribolium castaneum</name>
    <name type="common">Red flour beetle</name>
    <dbReference type="NCBI Taxonomy" id="7070"/>
    <lineage>
        <taxon>Eukaryota</taxon>
        <taxon>Metazoa</taxon>
        <taxon>Ecdysozoa</taxon>
        <taxon>Arthropoda</taxon>
        <taxon>Hexapoda</taxon>
        <taxon>Insecta</taxon>
        <taxon>Pterygota</taxon>
        <taxon>Neoptera</taxon>
        <taxon>Endopterygota</taxon>
        <taxon>Coleoptera</taxon>
        <taxon>Polyphaga</taxon>
        <taxon>Cucujiformia</taxon>
        <taxon>Tenebrionidae</taxon>
        <taxon>Tenebrionidae incertae sedis</taxon>
        <taxon>Tribolium</taxon>
    </lineage>
</organism>
<reference evidence="1 2" key="2">
    <citation type="journal article" date="2010" name="Nucleic Acids Res.">
        <title>BeetleBase in 2010: revisions to provide comprehensive genomic information for Tribolium castaneum.</title>
        <authorList>
            <person name="Kim H.S."/>
            <person name="Murphy T."/>
            <person name="Xia J."/>
            <person name="Caragea D."/>
            <person name="Park Y."/>
            <person name="Beeman R.W."/>
            <person name="Lorenzen M.D."/>
            <person name="Butcher S."/>
            <person name="Manak J.R."/>
            <person name="Brown S.J."/>
        </authorList>
    </citation>
    <scope>NUCLEOTIDE SEQUENCE [LARGE SCALE GENOMIC DNA]</scope>
    <source>
        <strain evidence="1 2">Georgia GA2</strain>
    </source>
</reference>
<keyword evidence="2" id="KW-1185">Reference proteome</keyword>
<dbReference type="Proteomes" id="UP000007266">
    <property type="component" value="Unassembled WGS sequence"/>
</dbReference>
<protein>
    <submittedName>
        <fullName evidence="1">Uncharacterized protein</fullName>
    </submittedName>
</protein>
<dbReference type="InParanoid" id="A0A139W8Y7"/>
<accession>A0A139W8Y7</accession>
<proteinExistence type="predicted"/>
<evidence type="ECO:0000313" key="1">
    <source>
        <dbReference type="EMBL" id="KXZ75750.1"/>
    </source>
</evidence>
<evidence type="ECO:0000313" key="2">
    <source>
        <dbReference type="Proteomes" id="UP000007266"/>
    </source>
</evidence>
<name>A0A139W8Y7_TRICA</name>